<accession>A0A6F9DLK7</accession>
<dbReference type="PROSITE" id="PS50011">
    <property type="entry name" value="PROTEIN_KINASE_DOM"/>
    <property type="match status" value="1"/>
</dbReference>
<comment type="catalytic activity">
    <reaction evidence="7">
        <text>L-threonyl-[protein] + ATP = O-phospho-L-threonyl-[protein] + ADP + H(+)</text>
        <dbReference type="Rhea" id="RHEA:46608"/>
        <dbReference type="Rhea" id="RHEA-COMP:11060"/>
        <dbReference type="Rhea" id="RHEA-COMP:11605"/>
        <dbReference type="ChEBI" id="CHEBI:15378"/>
        <dbReference type="ChEBI" id="CHEBI:30013"/>
        <dbReference type="ChEBI" id="CHEBI:30616"/>
        <dbReference type="ChEBI" id="CHEBI:61977"/>
        <dbReference type="ChEBI" id="CHEBI:456216"/>
        <dbReference type="EC" id="2.7.11.1"/>
    </reaction>
</comment>
<reference evidence="12" key="1">
    <citation type="submission" date="2020-04" db="EMBL/GenBank/DDBJ databases">
        <authorList>
            <person name="Neveu A P."/>
        </authorList>
    </citation>
    <scope>NUCLEOTIDE SEQUENCE</scope>
    <source>
        <tissue evidence="12">Whole embryo</tissue>
    </source>
</reference>
<evidence type="ECO:0000256" key="1">
    <source>
        <dbReference type="ARBA" id="ARBA00012513"/>
    </source>
</evidence>
<evidence type="ECO:0000256" key="7">
    <source>
        <dbReference type="ARBA" id="ARBA00047899"/>
    </source>
</evidence>
<keyword evidence="4 9" id="KW-0547">Nucleotide-binding</keyword>
<dbReference type="InterPro" id="IPR051681">
    <property type="entry name" value="Ser/Thr_Kinases-Pseudokinases"/>
</dbReference>
<evidence type="ECO:0000256" key="10">
    <source>
        <dbReference type="SAM" id="MobiDB-lite"/>
    </source>
</evidence>
<evidence type="ECO:0000256" key="8">
    <source>
        <dbReference type="ARBA" id="ARBA00048679"/>
    </source>
</evidence>
<evidence type="ECO:0000256" key="3">
    <source>
        <dbReference type="ARBA" id="ARBA00022679"/>
    </source>
</evidence>
<evidence type="ECO:0000256" key="2">
    <source>
        <dbReference type="ARBA" id="ARBA00022527"/>
    </source>
</evidence>
<dbReference type="InterPro" id="IPR017441">
    <property type="entry name" value="Protein_kinase_ATP_BS"/>
</dbReference>
<dbReference type="Gene3D" id="3.30.200.20">
    <property type="entry name" value="Phosphorylase Kinase, domain 1"/>
    <property type="match status" value="1"/>
</dbReference>
<dbReference type="InterPro" id="IPR011009">
    <property type="entry name" value="Kinase-like_dom_sf"/>
</dbReference>
<name>A0A6F9DLK7_9ASCI</name>
<dbReference type="FunFam" id="3.30.200.20:FF:000316">
    <property type="entry name" value="Proto-oncogene serine/threonine-protein kinase mos"/>
    <property type="match status" value="1"/>
</dbReference>
<dbReference type="SUPFAM" id="SSF56112">
    <property type="entry name" value="Protein kinase-like (PK-like)"/>
    <property type="match status" value="1"/>
</dbReference>
<dbReference type="AlphaFoldDB" id="A0A6F9DLK7"/>
<gene>
    <name evidence="12" type="primary">Mos-002</name>
</gene>
<dbReference type="SMART" id="SM00220">
    <property type="entry name" value="S_TKc"/>
    <property type="match status" value="1"/>
</dbReference>
<keyword evidence="3" id="KW-0808">Transferase</keyword>
<dbReference type="PANTHER" id="PTHR44329:SF285">
    <property type="entry name" value="V-MOS MOLONEY MURINE SARCOMA VIRAL ONCO HOMOLOG"/>
    <property type="match status" value="1"/>
</dbReference>
<keyword evidence="5 12" id="KW-0418">Kinase</keyword>
<dbReference type="GO" id="GO:0004674">
    <property type="term" value="F:protein serine/threonine kinase activity"/>
    <property type="evidence" value="ECO:0007669"/>
    <property type="project" value="UniProtKB-KW"/>
</dbReference>
<evidence type="ECO:0000256" key="6">
    <source>
        <dbReference type="ARBA" id="ARBA00022840"/>
    </source>
</evidence>
<keyword evidence="6 9" id="KW-0067">ATP-binding</keyword>
<dbReference type="EC" id="2.7.11.1" evidence="1"/>
<proteinExistence type="evidence at transcript level"/>
<protein>
    <recommendedName>
        <fullName evidence="1">non-specific serine/threonine protein kinase</fullName>
        <ecNumber evidence="1">2.7.11.1</ecNumber>
    </recommendedName>
</protein>
<evidence type="ECO:0000256" key="5">
    <source>
        <dbReference type="ARBA" id="ARBA00022777"/>
    </source>
</evidence>
<dbReference type="PROSITE" id="PS00107">
    <property type="entry name" value="PROTEIN_KINASE_ATP"/>
    <property type="match status" value="1"/>
</dbReference>
<evidence type="ECO:0000259" key="11">
    <source>
        <dbReference type="PROSITE" id="PS50011"/>
    </source>
</evidence>
<dbReference type="EMBL" id="LR788048">
    <property type="protein sequence ID" value="CAB3263910.1"/>
    <property type="molecule type" value="mRNA"/>
</dbReference>
<evidence type="ECO:0000256" key="4">
    <source>
        <dbReference type="ARBA" id="ARBA00022741"/>
    </source>
</evidence>
<feature type="region of interest" description="Disordered" evidence="10">
    <location>
        <begin position="1"/>
        <end position="31"/>
    </location>
</feature>
<dbReference type="InterPro" id="IPR000719">
    <property type="entry name" value="Prot_kinase_dom"/>
</dbReference>
<keyword evidence="2" id="KW-0723">Serine/threonine-protein kinase</keyword>
<sequence>MSSPVTKLRKFSRLFSPRPVSPRSSDLPSAAAADSIHRFAPGVAHSPTARSTPKLGNSIVSPGSSLPSKRNISEQWSYTPTANASQMMAGQSLGGVSPYKFLPHASRKRHFGISDLPEHRHKVKVHDSANQSTHDDHTAHNHMTKKCSVFSASVAPASTPKHGNRSQILRLSGVALSPSSVSWSSQSPVPLSGHNNATKSISSPRHFKWKRFASCGVTTSLRHTKRLQDVIEQCPSGKFYFWEDDESELITSEQLGRGGFGRVFEGRYRGEKVAIKKIENAFKSRQAVLETLQGEMNGLRLRHANIVRTLVVVQPTPSPSNSNSRSYCYVVMEHAGNRNLSQLINDIKEPITPQRRYRFSADILQALDYLHSKRLAHLDLKPSNVIVTHDDVCKVCDFGSCLRIANVDEPQQADKSIRDPNCNITGCSDSIMSNSTMLSAPSSSKSSGSARSSSQLMGTFIYRAPELLRGYVPCTKSDIYSFSITAWQLWSRVLPYAGQHNHATVFAVVAFGARPKIPQPSTASPVSSACGMASAERLYFDLIASCWSADPEQRPTAANAMATIKTCQNLQN</sequence>
<comment type="catalytic activity">
    <reaction evidence="8">
        <text>L-seryl-[protein] + ATP = O-phospho-L-seryl-[protein] + ADP + H(+)</text>
        <dbReference type="Rhea" id="RHEA:17989"/>
        <dbReference type="Rhea" id="RHEA-COMP:9863"/>
        <dbReference type="Rhea" id="RHEA-COMP:11604"/>
        <dbReference type="ChEBI" id="CHEBI:15378"/>
        <dbReference type="ChEBI" id="CHEBI:29999"/>
        <dbReference type="ChEBI" id="CHEBI:30616"/>
        <dbReference type="ChEBI" id="CHEBI:83421"/>
        <dbReference type="ChEBI" id="CHEBI:456216"/>
        <dbReference type="EC" id="2.7.11.1"/>
    </reaction>
</comment>
<dbReference type="PROSITE" id="PS00108">
    <property type="entry name" value="PROTEIN_KINASE_ST"/>
    <property type="match status" value="1"/>
</dbReference>
<organism evidence="12">
    <name type="scientific">Phallusia mammillata</name>
    <dbReference type="NCBI Taxonomy" id="59560"/>
    <lineage>
        <taxon>Eukaryota</taxon>
        <taxon>Metazoa</taxon>
        <taxon>Chordata</taxon>
        <taxon>Tunicata</taxon>
        <taxon>Ascidiacea</taxon>
        <taxon>Phlebobranchia</taxon>
        <taxon>Ascidiidae</taxon>
        <taxon>Phallusia</taxon>
    </lineage>
</organism>
<feature type="compositionally biased region" description="Low complexity" evidence="10">
    <location>
        <begin position="21"/>
        <end position="31"/>
    </location>
</feature>
<feature type="binding site" evidence="9">
    <location>
        <position position="277"/>
    </location>
    <ligand>
        <name>ATP</name>
        <dbReference type="ChEBI" id="CHEBI:30616"/>
    </ligand>
</feature>
<dbReference type="GO" id="GO:0005524">
    <property type="term" value="F:ATP binding"/>
    <property type="evidence" value="ECO:0007669"/>
    <property type="project" value="UniProtKB-UniRule"/>
</dbReference>
<dbReference type="PANTHER" id="PTHR44329">
    <property type="entry name" value="SERINE/THREONINE-PROTEIN KINASE TNNI3K-RELATED"/>
    <property type="match status" value="1"/>
</dbReference>
<dbReference type="Gene3D" id="1.10.510.10">
    <property type="entry name" value="Transferase(Phosphotransferase) domain 1"/>
    <property type="match status" value="1"/>
</dbReference>
<evidence type="ECO:0000256" key="9">
    <source>
        <dbReference type="PROSITE-ProRule" id="PRU10141"/>
    </source>
</evidence>
<feature type="compositionally biased region" description="Polar residues" evidence="10">
    <location>
        <begin position="48"/>
        <end position="71"/>
    </location>
</feature>
<evidence type="ECO:0000313" key="12">
    <source>
        <dbReference type="EMBL" id="CAB3263910.1"/>
    </source>
</evidence>
<feature type="domain" description="Protein kinase" evidence="11">
    <location>
        <begin position="249"/>
        <end position="572"/>
    </location>
</feature>
<dbReference type="InterPro" id="IPR008271">
    <property type="entry name" value="Ser/Thr_kinase_AS"/>
</dbReference>
<dbReference type="Pfam" id="PF00069">
    <property type="entry name" value="Pkinase"/>
    <property type="match status" value="2"/>
</dbReference>
<feature type="region of interest" description="Disordered" evidence="10">
    <location>
        <begin position="43"/>
        <end position="71"/>
    </location>
</feature>